<dbReference type="EMBL" id="JAJAUY010000022">
    <property type="protein sequence ID" value="MCB5179481.1"/>
    <property type="molecule type" value="Genomic_DNA"/>
</dbReference>
<keyword evidence="3" id="KW-1185">Reference proteome</keyword>
<dbReference type="RefSeq" id="WP_226726291.1">
    <property type="nucleotide sequence ID" value="NZ_JAJAUY010000022.1"/>
</dbReference>
<protein>
    <recommendedName>
        <fullName evidence="4">Lipoprotein</fullName>
    </recommendedName>
</protein>
<comment type="caution">
    <text evidence="2">The sequence shown here is derived from an EMBL/GenBank/DDBJ whole genome shotgun (WGS) entry which is preliminary data.</text>
</comment>
<evidence type="ECO:0000313" key="3">
    <source>
        <dbReference type="Proteomes" id="UP001199054"/>
    </source>
</evidence>
<feature type="compositionally biased region" description="Basic and acidic residues" evidence="1">
    <location>
        <begin position="54"/>
        <end position="68"/>
    </location>
</feature>
<organism evidence="2 3">
    <name type="scientific">Streptomyces antimicrobicus</name>
    <dbReference type="NCBI Taxonomy" id="2883108"/>
    <lineage>
        <taxon>Bacteria</taxon>
        <taxon>Bacillati</taxon>
        <taxon>Actinomycetota</taxon>
        <taxon>Actinomycetes</taxon>
        <taxon>Kitasatosporales</taxon>
        <taxon>Streptomycetaceae</taxon>
        <taxon>Streptomyces</taxon>
    </lineage>
</organism>
<gene>
    <name evidence="2" type="ORF">LG632_08775</name>
</gene>
<feature type="region of interest" description="Disordered" evidence="1">
    <location>
        <begin position="34"/>
        <end position="80"/>
    </location>
</feature>
<sequence length="80" mass="8015">MSAPNTAQRLGLGLLGSLLAGGLLLATCVTPEGRSQARGKAVLRHPEGGGGPAHLRDRPADRSSRAGRPDCGLGGGHPRG</sequence>
<proteinExistence type="predicted"/>
<evidence type="ECO:0000313" key="2">
    <source>
        <dbReference type="EMBL" id="MCB5179481.1"/>
    </source>
</evidence>
<reference evidence="2 3" key="1">
    <citation type="submission" date="2021-10" db="EMBL/GenBank/DDBJ databases">
        <title>Streptomyces sp. strain SMC 277, a novel streptomycete isolated from soil.</title>
        <authorList>
            <person name="Chanama M."/>
        </authorList>
    </citation>
    <scope>NUCLEOTIDE SEQUENCE [LARGE SCALE GENOMIC DNA]</scope>
    <source>
        <strain evidence="2 3">SMC 277</strain>
    </source>
</reference>
<evidence type="ECO:0008006" key="4">
    <source>
        <dbReference type="Google" id="ProtNLM"/>
    </source>
</evidence>
<evidence type="ECO:0000256" key="1">
    <source>
        <dbReference type="SAM" id="MobiDB-lite"/>
    </source>
</evidence>
<accession>A0ABS8B4H2</accession>
<name>A0ABS8B4H2_9ACTN</name>
<dbReference type="Proteomes" id="UP001199054">
    <property type="component" value="Unassembled WGS sequence"/>
</dbReference>